<dbReference type="OrthoDB" id="9984440at2759"/>
<proteinExistence type="predicted"/>
<evidence type="ECO:0000313" key="3">
    <source>
        <dbReference type="Proteomes" id="UP000291343"/>
    </source>
</evidence>
<keyword evidence="1" id="KW-0732">Signal</keyword>
<reference evidence="2 3" key="1">
    <citation type="journal article" date="2017" name="Gigascience">
        <title>Genome sequence of the small brown planthopper, Laodelphax striatellus.</title>
        <authorList>
            <person name="Zhu J."/>
            <person name="Jiang F."/>
            <person name="Wang X."/>
            <person name="Yang P."/>
            <person name="Bao Y."/>
            <person name="Zhao W."/>
            <person name="Wang W."/>
            <person name="Lu H."/>
            <person name="Wang Q."/>
            <person name="Cui N."/>
            <person name="Li J."/>
            <person name="Chen X."/>
            <person name="Luo L."/>
            <person name="Yu J."/>
            <person name="Kang L."/>
            <person name="Cui F."/>
        </authorList>
    </citation>
    <scope>NUCLEOTIDE SEQUENCE [LARGE SCALE GENOMIC DNA]</scope>
    <source>
        <strain evidence="2">Lst14</strain>
    </source>
</reference>
<dbReference type="PANTHER" id="PTHR34859">
    <property type="entry name" value="UNNAMED PRODUCT"/>
    <property type="match status" value="1"/>
</dbReference>
<dbReference type="EMBL" id="QKKF02019350">
    <property type="protein sequence ID" value="RZF40148.1"/>
    <property type="molecule type" value="Genomic_DNA"/>
</dbReference>
<dbReference type="STRING" id="195883.A0A482X3N9"/>
<evidence type="ECO:0000313" key="2">
    <source>
        <dbReference type="EMBL" id="RZF40148.1"/>
    </source>
</evidence>
<dbReference type="PANTHER" id="PTHR34859:SF2">
    <property type="entry name" value="LYSM DOMAIN-CONTAINING PROTEIN"/>
    <property type="match status" value="1"/>
</dbReference>
<keyword evidence="3" id="KW-1185">Reference proteome</keyword>
<sequence>MFGLGALLCAVIVGVTATSDFCWKDTYSRGIGKVPEQCGENQEKISHSCYEKCPPGFKRSGFDCHSICPEHFRDEGHFCRKTEYMRKAYPWKFGDALNDKKEFERCETENPGIECEKCGLIVYTKCAPGFSPFLCGWCRPEKPDCEALGLNPGIDLSCAKKIINCHPKVGVCPSGHELDTGLCYEHCKQDFKGFGPICWSKPPKHWHDCGLGAAKTSDICHSIISNQTHSVSKVLLFFTTGFPACSVDKLKAPADPDQLQKLKEMYNYLKNNKEFQEAASAHDKEHNMNKHYESPENCMKVHSNEEMIRCVTSIASIFDKTGLAEAAFHFTYPKCSKLKINYLPQNCTVFWGNQDLLPLTKPYF</sequence>
<organism evidence="2 3">
    <name type="scientific">Laodelphax striatellus</name>
    <name type="common">Small brown planthopper</name>
    <name type="synonym">Delphax striatella</name>
    <dbReference type="NCBI Taxonomy" id="195883"/>
    <lineage>
        <taxon>Eukaryota</taxon>
        <taxon>Metazoa</taxon>
        <taxon>Ecdysozoa</taxon>
        <taxon>Arthropoda</taxon>
        <taxon>Hexapoda</taxon>
        <taxon>Insecta</taxon>
        <taxon>Pterygota</taxon>
        <taxon>Neoptera</taxon>
        <taxon>Paraneoptera</taxon>
        <taxon>Hemiptera</taxon>
        <taxon>Auchenorrhyncha</taxon>
        <taxon>Fulgoroidea</taxon>
        <taxon>Delphacidae</taxon>
        <taxon>Criomorphinae</taxon>
        <taxon>Laodelphax</taxon>
    </lineage>
</organism>
<dbReference type="Proteomes" id="UP000291343">
    <property type="component" value="Unassembled WGS sequence"/>
</dbReference>
<evidence type="ECO:0000256" key="1">
    <source>
        <dbReference type="SAM" id="SignalP"/>
    </source>
</evidence>
<feature type="chain" id="PRO_5019741413" evidence="1">
    <location>
        <begin position="18"/>
        <end position="364"/>
    </location>
</feature>
<comment type="caution">
    <text evidence="2">The sequence shown here is derived from an EMBL/GenBank/DDBJ whole genome shotgun (WGS) entry which is preliminary data.</text>
</comment>
<dbReference type="InParanoid" id="A0A482X3N9"/>
<accession>A0A482X3N9</accession>
<feature type="signal peptide" evidence="1">
    <location>
        <begin position="1"/>
        <end position="17"/>
    </location>
</feature>
<gene>
    <name evidence="2" type="ORF">LSTR_LSTR010100</name>
</gene>
<dbReference type="AlphaFoldDB" id="A0A482X3N9"/>
<name>A0A482X3N9_LAOST</name>
<protein>
    <submittedName>
        <fullName evidence="2">Uncharacterized protein</fullName>
    </submittedName>
</protein>